<organism evidence="2 3">
    <name type="scientific">Xenophilus arseniciresistens</name>
    <dbReference type="NCBI Taxonomy" id="1283306"/>
    <lineage>
        <taxon>Bacteria</taxon>
        <taxon>Pseudomonadati</taxon>
        <taxon>Pseudomonadota</taxon>
        <taxon>Betaproteobacteria</taxon>
        <taxon>Burkholderiales</taxon>
        <taxon>Comamonadaceae</taxon>
        <taxon>Xenophilus</taxon>
    </lineage>
</organism>
<keyword evidence="1" id="KW-0472">Membrane</keyword>
<evidence type="ECO:0000313" key="3">
    <source>
        <dbReference type="Proteomes" id="UP001212602"/>
    </source>
</evidence>
<keyword evidence="1" id="KW-1133">Transmembrane helix</keyword>
<keyword evidence="3" id="KW-1185">Reference proteome</keyword>
<dbReference type="RefSeq" id="WP_271429946.1">
    <property type="nucleotide sequence ID" value="NZ_JAQIPB010000011.1"/>
</dbReference>
<feature type="transmembrane region" description="Helical" evidence="1">
    <location>
        <begin position="20"/>
        <end position="43"/>
    </location>
</feature>
<accession>A0AAE3NEC8</accession>
<dbReference type="Proteomes" id="UP001212602">
    <property type="component" value="Unassembled WGS sequence"/>
</dbReference>
<proteinExistence type="predicted"/>
<evidence type="ECO:0000313" key="2">
    <source>
        <dbReference type="EMBL" id="MDA7418737.1"/>
    </source>
</evidence>
<sequence>MDFAASLFSQWPPHLDEWLIWGVAGAAACIAVVALVNALEIFFDSEMS</sequence>
<dbReference type="AlphaFoldDB" id="A0AAE3NEC8"/>
<keyword evidence="1" id="KW-0812">Transmembrane</keyword>
<reference evidence="2" key="1">
    <citation type="submission" date="2023-01" db="EMBL/GenBank/DDBJ databases">
        <title>Xenophilus mangrovi sp. nov., isolated from soil of Mangrove nature reserve.</title>
        <authorList>
            <person name="Xu S."/>
            <person name="Liu Z."/>
            <person name="Xu Y."/>
        </authorList>
    </citation>
    <scope>NUCLEOTIDE SEQUENCE</scope>
    <source>
        <strain evidence="2">YW8</strain>
    </source>
</reference>
<protein>
    <submittedName>
        <fullName evidence="2">Uncharacterized protein</fullName>
    </submittedName>
</protein>
<dbReference type="EMBL" id="JAQIPB010000011">
    <property type="protein sequence ID" value="MDA7418737.1"/>
    <property type="molecule type" value="Genomic_DNA"/>
</dbReference>
<comment type="caution">
    <text evidence="2">The sequence shown here is derived from an EMBL/GenBank/DDBJ whole genome shotgun (WGS) entry which is preliminary data.</text>
</comment>
<evidence type="ECO:0000256" key="1">
    <source>
        <dbReference type="SAM" id="Phobius"/>
    </source>
</evidence>
<name>A0AAE3NEC8_9BURK</name>
<gene>
    <name evidence="2" type="ORF">PGB34_20380</name>
</gene>